<dbReference type="AlphaFoldDB" id="A0A506UD71"/>
<dbReference type="OrthoDB" id="9811214at2"/>
<dbReference type="InterPro" id="IPR029044">
    <property type="entry name" value="Nucleotide-diphossugar_trans"/>
</dbReference>
<keyword evidence="3" id="KW-1185">Reference proteome</keyword>
<dbReference type="Proteomes" id="UP000318801">
    <property type="component" value="Unassembled WGS sequence"/>
</dbReference>
<sequence>MLTVIIECKNQEPALAHTLSSLVTGAVEGLVSDVIVLDHGSTDGTEVVAEAAGCRFHREWDLKSVINSARGDWVMLVEPGARPLTGWVETVTEHMALESRPARFTQSSRYRRSWLTSLFRRRCPLETGLLMPKQVALQKAEDCGSSPFALAGRMNSRRLSCEIIPAWVTERARA</sequence>
<dbReference type="SUPFAM" id="SSF53448">
    <property type="entry name" value="Nucleotide-diphospho-sugar transferases"/>
    <property type="match status" value="1"/>
</dbReference>
<evidence type="ECO:0000313" key="2">
    <source>
        <dbReference type="EMBL" id="TPW32393.1"/>
    </source>
</evidence>
<reference evidence="2 3" key="1">
    <citation type="submission" date="2019-06" db="EMBL/GenBank/DDBJ databases">
        <authorList>
            <person name="Li M."/>
        </authorList>
    </citation>
    <scope>NUCLEOTIDE SEQUENCE [LARGE SCALE GENOMIC DNA]</scope>
    <source>
        <strain evidence="2 3">BGMRC2036</strain>
    </source>
</reference>
<evidence type="ECO:0000313" key="3">
    <source>
        <dbReference type="Proteomes" id="UP000318801"/>
    </source>
</evidence>
<protein>
    <submittedName>
        <fullName evidence="2">Glycosyl transferase</fullName>
    </submittedName>
</protein>
<name>A0A506UD71_9HYPH</name>
<dbReference type="GO" id="GO:0016740">
    <property type="term" value="F:transferase activity"/>
    <property type="evidence" value="ECO:0007669"/>
    <property type="project" value="UniProtKB-KW"/>
</dbReference>
<dbReference type="InterPro" id="IPR001173">
    <property type="entry name" value="Glyco_trans_2-like"/>
</dbReference>
<proteinExistence type="predicted"/>
<accession>A0A506UD71</accession>
<dbReference type="RefSeq" id="WP_141147904.1">
    <property type="nucleotide sequence ID" value="NZ_VHLG01000002.1"/>
</dbReference>
<dbReference type="EMBL" id="VHLG01000002">
    <property type="protein sequence ID" value="TPW32393.1"/>
    <property type="molecule type" value="Genomic_DNA"/>
</dbReference>
<dbReference type="Gene3D" id="3.90.550.10">
    <property type="entry name" value="Spore Coat Polysaccharide Biosynthesis Protein SpsA, Chain A"/>
    <property type="match status" value="1"/>
</dbReference>
<gene>
    <name evidence="2" type="ORF">FJU08_05165</name>
</gene>
<comment type="caution">
    <text evidence="2">The sequence shown here is derived from an EMBL/GenBank/DDBJ whole genome shotgun (WGS) entry which is preliminary data.</text>
</comment>
<organism evidence="2 3">
    <name type="scientific">Martelella alba</name>
    <dbReference type="NCBI Taxonomy" id="2590451"/>
    <lineage>
        <taxon>Bacteria</taxon>
        <taxon>Pseudomonadati</taxon>
        <taxon>Pseudomonadota</taxon>
        <taxon>Alphaproteobacteria</taxon>
        <taxon>Hyphomicrobiales</taxon>
        <taxon>Aurantimonadaceae</taxon>
        <taxon>Martelella</taxon>
    </lineage>
</organism>
<feature type="domain" description="Glycosyltransferase 2-like" evidence="1">
    <location>
        <begin position="3"/>
        <end position="96"/>
    </location>
</feature>
<evidence type="ECO:0000259" key="1">
    <source>
        <dbReference type="Pfam" id="PF00535"/>
    </source>
</evidence>
<dbReference type="Pfam" id="PF00535">
    <property type="entry name" value="Glycos_transf_2"/>
    <property type="match status" value="1"/>
</dbReference>
<keyword evidence="2" id="KW-0808">Transferase</keyword>